<evidence type="ECO:0000313" key="2">
    <source>
        <dbReference type="Proteomes" id="UP000799770"/>
    </source>
</evidence>
<dbReference type="EMBL" id="ML977327">
    <property type="protein sequence ID" value="KAF2113647.1"/>
    <property type="molecule type" value="Genomic_DNA"/>
</dbReference>
<name>A0A6A5Z432_9PLEO</name>
<dbReference type="AlphaFoldDB" id="A0A6A5Z432"/>
<dbReference type="OrthoDB" id="3683409at2759"/>
<sequence length="180" mass="20491">MYIALASEKNIYDLHTSTSTMSSASILRIPLELRIQIYRYLLTHDYIVQGCKNLRLVCHQMKAEVDQEVIRRTNTALSELSTRKIMANEYDLIIEKISTPTTFRETRKIEIEIRVSSGNQAGSHASGTIVNVLEKLPPHIREVSFRFVTDKSNGSLTNVDSAMHSTLGKVFYFFYTLRGA</sequence>
<organism evidence="1 2">
    <name type="scientific">Lophiotrema nucula</name>
    <dbReference type="NCBI Taxonomy" id="690887"/>
    <lineage>
        <taxon>Eukaryota</taxon>
        <taxon>Fungi</taxon>
        <taxon>Dikarya</taxon>
        <taxon>Ascomycota</taxon>
        <taxon>Pezizomycotina</taxon>
        <taxon>Dothideomycetes</taxon>
        <taxon>Pleosporomycetidae</taxon>
        <taxon>Pleosporales</taxon>
        <taxon>Lophiotremataceae</taxon>
        <taxon>Lophiotrema</taxon>
    </lineage>
</organism>
<gene>
    <name evidence="1" type="ORF">BDV96DRAFT_661907</name>
</gene>
<keyword evidence="2" id="KW-1185">Reference proteome</keyword>
<evidence type="ECO:0000313" key="1">
    <source>
        <dbReference type="EMBL" id="KAF2113647.1"/>
    </source>
</evidence>
<dbReference type="Proteomes" id="UP000799770">
    <property type="component" value="Unassembled WGS sequence"/>
</dbReference>
<proteinExistence type="predicted"/>
<protein>
    <submittedName>
        <fullName evidence="1">Uncharacterized protein</fullName>
    </submittedName>
</protein>
<reference evidence="1" key="1">
    <citation type="journal article" date="2020" name="Stud. Mycol.">
        <title>101 Dothideomycetes genomes: a test case for predicting lifestyles and emergence of pathogens.</title>
        <authorList>
            <person name="Haridas S."/>
            <person name="Albert R."/>
            <person name="Binder M."/>
            <person name="Bloem J."/>
            <person name="Labutti K."/>
            <person name="Salamov A."/>
            <person name="Andreopoulos B."/>
            <person name="Baker S."/>
            <person name="Barry K."/>
            <person name="Bills G."/>
            <person name="Bluhm B."/>
            <person name="Cannon C."/>
            <person name="Castanera R."/>
            <person name="Culley D."/>
            <person name="Daum C."/>
            <person name="Ezra D."/>
            <person name="Gonzalez J."/>
            <person name="Henrissat B."/>
            <person name="Kuo A."/>
            <person name="Liang C."/>
            <person name="Lipzen A."/>
            <person name="Lutzoni F."/>
            <person name="Magnuson J."/>
            <person name="Mondo S."/>
            <person name="Nolan M."/>
            <person name="Ohm R."/>
            <person name="Pangilinan J."/>
            <person name="Park H.-J."/>
            <person name="Ramirez L."/>
            <person name="Alfaro M."/>
            <person name="Sun H."/>
            <person name="Tritt A."/>
            <person name="Yoshinaga Y."/>
            <person name="Zwiers L.-H."/>
            <person name="Turgeon B."/>
            <person name="Goodwin S."/>
            <person name="Spatafora J."/>
            <person name="Crous P."/>
            <person name="Grigoriev I."/>
        </authorList>
    </citation>
    <scope>NUCLEOTIDE SEQUENCE</scope>
    <source>
        <strain evidence="1">CBS 627.86</strain>
    </source>
</reference>
<accession>A0A6A5Z432</accession>